<dbReference type="GO" id="GO:0005886">
    <property type="term" value="C:plasma membrane"/>
    <property type="evidence" value="ECO:0007669"/>
    <property type="project" value="UniProtKB-SubCell"/>
</dbReference>
<feature type="transmembrane region" description="Helical" evidence="8">
    <location>
        <begin position="335"/>
        <end position="355"/>
    </location>
</feature>
<dbReference type="InterPro" id="IPR038731">
    <property type="entry name" value="RgtA/B/C-like"/>
</dbReference>
<feature type="transmembrane region" description="Helical" evidence="8">
    <location>
        <begin position="305"/>
        <end position="323"/>
    </location>
</feature>
<evidence type="ECO:0000256" key="7">
    <source>
        <dbReference type="ARBA" id="ARBA00023136"/>
    </source>
</evidence>
<keyword evidence="6 8" id="KW-1133">Transmembrane helix</keyword>
<dbReference type="InterPro" id="IPR050297">
    <property type="entry name" value="LipidA_mod_glycosyltrf_83"/>
</dbReference>
<evidence type="ECO:0000256" key="6">
    <source>
        <dbReference type="ARBA" id="ARBA00022989"/>
    </source>
</evidence>
<dbReference type="Proteomes" id="UP000186364">
    <property type="component" value="Unassembled WGS sequence"/>
</dbReference>
<keyword evidence="2" id="KW-1003">Cell membrane</keyword>
<accession>A0A1Q9ATR8</accession>
<dbReference type="EMBL" id="MKIP01000057">
    <property type="protein sequence ID" value="OLP58758.1"/>
    <property type="molecule type" value="Genomic_DNA"/>
</dbReference>
<evidence type="ECO:0000313" key="10">
    <source>
        <dbReference type="EMBL" id="OLP58758.1"/>
    </source>
</evidence>
<evidence type="ECO:0000256" key="3">
    <source>
        <dbReference type="ARBA" id="ARBA00022676"/>
    </source>
</evidence>
<dbReference type="PANTHER" id="PTHR33908">
    <property type="entry name" value="MANNOSYLTRANSFERASE YKCB-RELATED"/>
    <property type="match status" value="1"/>
</dbReference>
<dbReference type="AlphaFoldDB" id="A0A1Q9ATR8"/>
<evidence type="ECO:0000313" key="11">
    <source>
        <dbReference type="Proteomes" id="UP000186364"/>
    </source>
</evidence>
<dbReference type="PANTHER" id="PTHR33908:SF11">
    <property type="entry name" value="MEMBRANE PROTEIN"/>
    <property type="match status" value="1"/>
</dbReference>
<organism evidence="10 11">
    <name type="scientific">Xaviernesmea oryzae</name>
    <dbReference type="NCBI Taxonomy" id="464029"/>
    <lineage>
        <taxon>Bacteria</taxon>
        <taxon>Pseudomonadati</taxon>
        <taxon>Pseudomonadota</taxon>
        <taxon>Alphaproteobacteria</taxon>
        <taxon>Hyphomicrobiales</taxon>
        <taxon>Rhizobiaceae</taxon>
        <taxon>Rhizobium/Agrobacterium group</taxon>
        <taxon>Xaviernesmea</taxon>
    </lineage>
</organism>
<evidence type="ECO:0000256" key="2">
    <source>
        <dbReference type="ARBA" id="ARBA00022475"/>
    </source>
</evidence>
<feature type="transmembrane region" description="Helical" evidence="8">
    <location>
        <begin position="246"/>
        <end position="269"/>
    </location>
</feature>
<protein>
    <submittedName>
        <fullName evidence="10">Glycosyl transferase</fullName>
    </submittedName>
</protein>
<dbReference type="GO" id="GO:0016763">
    <property type="term" value="F:pentosyltransferase activity"/>
    <property type="evidence" value="ECO:0007669"/>
    <property type="project" value="TreeGrafter"/>
</dbReference>
<comment type="subcellular location">
    <subcellularLocation>
        <location evidence="1">Cell membrane</location>
        <topology evidence="1">Multi-pass membrane protein</topology>
    </subcellularLocation>
</comment>
<dbReference type="GO" id="GO:0009103">
    <property type="term" value="P:lipopolysaccharide biosynthetic process"/>
    <property type="evidence" value="ECO:0007669"/>
    <property type="project" value="UniProtKB-ARBA"/>
</dbReference>
<evidence type="ECO:0000256" key="1">
    <source>
        <dbReference type="ARBA" id="ARBA00004651"/>
    </source>
</evidence>
<feature type="transmembrane region" description="Helical" evidence="8">
    <location>
        <begin position="281"/>
        <end position="299"/>
    </location>
</feature>
<evidence type="ECO:0000256" key="4">
    <source>
        <dbReference type="ARBA" id="ARBA00022679"/>
    </source>
</evidence>
<feature type="transmembrane region" description="Helical" evidence="8">
    <location>
        <begin position="112"/>
        <end position="145"/>
    </location>
</feature>
<keyword evidence="4 10" id="KW-0808">Transferase</keyword>
<reference evidence="10 11" key="1">
    <citation type="submission" date="2016-09" db="EMBL/GenBank/DDBJ databases">
        <title>Rhizobium sp. nov., a novel species isolated from the rice rhizosphere.</title>
        <authorList>
            <person name="Zhao J."/>
            <person name="Zhang X."/>
        </authorList>
    </citation>
    <scope>NUCLEOTIDE SEQUENCE [LARGE SCALE GENOMIC DNA]</scope>
    <source>
        <strain evidence="10 11">1.7048</strain>
    </source>
</reference>
<keyword evidence="3" id="KW-0328">Glycosyltransferase</keyword>
<evidence type="ECO:0000256" key="5">
    <source>
        <dbReference type="ARBA" id="ARBA00022692"/>
    </source>
</evidence>
<evidence type="ECO:0000256" key="8">
    <source>
        <dbReference type="SAM" id="Phobius"/>
    </source>
</evidence>
<gene>
    <name evidence="10" type="ORF">BJF93_16305</name>
</gene>
<name>A0A1Q9ATR8_9HYPH</name>
<feature type="transmembrane region" description="Helical" evidence="8">
    <location>
        <begin position="78"/>
        <end position="100"/>
    </location>
</feature>
<keyword evidence="7 8" id="KW-0472">Membrane</keyword>
<comment type="caution">
    <text evidence="10">The sequence shown here is derived from an EMBL/GenBank/DDBJ whole genome shotgun (WGS) entry which is preliminary data.</text>
</comment>
<feature type="transmembrane region" description="Helical" evidence="8">
    <location>
        <begin position="12"/>
        <end position="31"/>
    </location>
</feature>
<proteinExistence type="predicted"/>
<feature type="transmembrane region" description="Helical" evidence="8">
    <location>
        <begin position="199"/>
        <end position="217"/>
    </location>
</feature>
<feature type="domain" description="Glycosyltransferase RgtA/B/C/D-like" evidence="9">
    <location>
        <begin position="56"/>
        <end position="215"/>
    </location>
</feature>
<evidence type="ECO:0000259" key="9">
    <source>
        <dbReference type="Pfam" id="PF13231"/>
    </source>
</evidence>
<feature type="transmembrane region" description="Helical" evidence="8">
    <location>
        <begin position="157"/>
        <end position="187"/>
    </location>
</feature>
<dbReference type="Pfam" id="PF13231">
    <property type="entry name" value="PMT_2"/>
    <property type="match status" value="1"/>
</dbReference>
<keyword evidence="11" id="KW-1185">Reference proteome</keyword>
<keyword evidence="5 8" id="KW-0812">Transmembrane</keyword>
<sequence>MSPAEAASPTRRAAILAILAITLYRVVLLAFDTTDLFVDESQYWAWSQHLDFGYYSKPPLVAWVIRLTTELGGSNARFWVRLGGPLCHMLTALLLMQAAARLAGEKFAPWVGLSFITLPAVALSSVFISTDTVMFVFLAGALLAYAGLIERASLPRALAFGACVGMAMLGKYSMVFVVGCIGLAALLMPRARVSWRDGIVSALTAFLVFSPNIWWNLTHDIATVRHTSDNVNWQGLNLHLRGALEFFLAQFAVVGPVLFGTLIWAGVRALKRVDTPLERHLALLTWPIILAFVVEALISRAYANWAVQAYAAGTILATILLLTHTKRGIIHSFRINLFATIVFPLVCIFAAQVALPGGDSVLKRYLGRAALSQEIGATAKEVGTAVIVAENRDILADLFYTLNDQGFTLAARKEAGFPRHYYEQNFALDPATAGLILYASIGQLTCKTGTPQLVKTIKPASGYWRKHEIALYLTDAACLAP</sequence>